<dbReference type="Proteomes" id="UP001303760">
    <property type="component" value="Unassembled WGS sequence"/>
</dbReference>
<evidence type="ECO:0000256" key="1">
    <source>
        <dbReference type="SAM" id="Phobius"/>
    </source>
</evidence>
<reference evidence="2" key="1">
    <citation type="journal article" date="2023" name="Mol. Phylogenet. Evol.">
        <title>Genome-scale phylogeny and comparative genomics of the fungal order Sordariales.</title>
        <authorList>
            <person name="Hensen N."/>
            <person name="Bonometti L."/>
            <person name="Westerberg I."/>
            <person name="Brannstrom I.O."/>
            <person name="Guillou S."/>
            <person name="Cros-Aarteil S."/>
            <person name="Calhoun S."/>
            <person name="Haridas S."/>
            <person name="Kuo A."/>
            <person name="Mondo S."/>
            <person name="Pangilinan J."/>
            <person name="Riley R."/>
            <person name="LaButti K."/>
            <person name="Andreopoulos B."/>
            <person name="Lipzen A."/>
            <person name="Chen C."/>
            <person name="Yan M."/>
            <person name="Daum C."/>
            <person name="Ng V."/>
            <person name="Clum A."/>
            <person name="Steindorff A."/>
            <person name="Ohm R.A."/>
            <person name="Martin F."/>
            <person name="Silar P."/>
            <person name="Natvig D.O."/>
            <person name="Lalanne C."/>
            <person name="Gautier V."/>
            <person name="Ament-Velasquez S.L."/>
            <person name="Kruys A."/>
            <person name="Hutchinson M.I."/>
            <person name="Powell A.J."/>
            <person name="Barry K."/>
            <person name="Miller A.N."/>
            <person name="Grigoriev I.V."/>
            <person name="Debuchy R."/>
            <person name="Gladieux P."/>
            <person name="Hiltunen Thoren M."/>
            <person name="Johannesson H."/>
        </authorList>
    </citation>
    <scope>NUCLEOTIDE SEQUENCE</scope>
    <source>
        <strain evidence="2">CBS 532.94</strain>
    </source>
</reference>
<gene>
    <name evidence="2" type="ORF">C8A03DRAFT_35479</name>
</gene>
<protein>
    <submittedName>
        <fullName evidence="2">Uncharacterized protein</fullName>
    </submittedName>
</protein>
<proteinExistence type="predicted"/>
<evidence type="ECO:0000313" key="2">
    <source>
        <dbReference type="EMBL" id="KAK4236623.1"/>
    </source>
</evidence>
<comment type="caution">
    <text evidence="2">The sequence shown here is derived from an EMBL/GenBank/DDBJ whole genome shotgun (WGS) entry which is preliminary data.</text>
</comment>
<dbReference type="AlphaFoldDB" id="A0AAN7C732"/>
<organism evidence="2 3">
    <name type="scientific">Achaetomium macrosporum</name>
    <dbReference type="NCBI Taxonomy" id="79813"/>
    <lineage>
        <taxon>Eukaryota</taxon>
        <taxon>Fungi</taxon>
        <taxon>Dikarya</taxon>
        <taxon>Ascomycota</taxon>
        <taxon>Pezizomycotina</taxon>
        <taxon>Sordariomycetes</taxon>
        <taxon>Sordariomycetidae</taxon>
        <taxon>Sordariales</taxon>
        <taxon>Chaetomiaceae</taxon>
        <taxon>Achaetomium</taxon>
    </lineage>
</organism>
<feature type="transmembrane region" description="Helical" evidence="1">
    <location>
        <begin position="26"/>
        <end position="48"/>
    </location>
</feature>
<keyword evidence="1" id="KW-0472">Membrane</keyword>
<dbReference type="EMBL" id="MU860182">
    <property type="protein sequence ID" value="KAK4236623.1"/>
    <property type="molecule type" value="Genomic_DNA"/>
</dbReference>
<keyword evidence="1" id="KW-1133">Transmembrane helix</keyword>
<evidence type="ECO:0000313" key="3">
    <source>
        <dbReference type="Proteomes" id="UP001303760"/>
    </source>
</evidence>
<name>A0AAN7C732_9PEZI</name>
<sequence>MAVLVAADAPPNDQQTPNNAVDGMHIFWILFPLISATALHPLGAAPGFPHDISRYVRILPLCSLLDVLQLYCQWLTRWRQSHGIITSSSARALARDIAIDRLLRNMRRAPADSDDSDDEQRDNSRLHAQLTLLYLEAVPRLLANAAVVLVYGKI</sequence>
<reference evidence="2" key="2">
    <citation type="submission" date="2023-05" db="EMBL/GenBank/DDBJ databases">
        <authorList>
            <consortium name="Lawrence Berkeley National Laboratory"/>
            <person name="Steindorff A."/>
            <person name="Hensen N."/>
            <person name="Bonometti L."/>
            <person name="Westerberg I."/>
            <person name="Brannstrom I.O."/>
            <person name="Guillou S."/>
            <person name="Cros-Aarteil S."/>
            <person name="Calhoun S."/>
            <person name="Haridas S."/>
            <person name="Kuo A."/>
            <person name="Mondo S."/>
            <person name="Pangilinan J."/>
            <person name="Riley R."/>
            <person name="Labutti K."/>
            <person name="Andreopoulos B."/>
            <person name="Lipzen A."/>
            <person name="Chen C."/>
            <person name="Yanf M."/>
            <person name="Daum C."/>
            <person name="Ng V."/>
            <person name="Clum A."/>
            <person name="Ohm R."/>
            <person name="Martin F."/>
            <person name="Silar P."/>
            <person name="Natvig D."/>
            <person name="Lalanne C."/>
            <person name="Gautier V."/>
            <person name="Ament-Velasquez S.L."/>
            <person name="Kruys A."/>
            <person name="Hutchinson M.I."/>
            <person name="Powell A.J."/>
            <person name="Barry K."/>
            <person name="Miller A.N."/>
            <person name="Grigoriev I.V."/>
            <person name="Debuchy R."/>
            <person name="Gladieux P."/>
            <person name="Thoren M.H."/>
            <person name="Johannesson H."/>
        </authorList>
    </citation>
    <scope>NUCLEOTIDE SEQUENCE</scope>
    <source>
        <strain evidence="2">CBS 532.94</strain>
    </source>
</reference>
<keyword evidence="1" id="KW-0812">Transmembrane</keyword>
<keyword evidence="3" id="KW-1185">Reference proteome</keyword>
<accession>A0AAN7C732</accession>